<evidence type="ECO:0000313" key="1">
    <source>
        <dbReference type="EMBL" id="KAK4009321.1"/>
    </source>
</evidence>
<protein>
    <submittedName>
        <fullName evidence="1">Uncharacterized protein</fullName>
    </submittedName>
</protein>
<dbReference type="Proteomes" id="UP001234178">
    <property type="component" value="Unassembled WGS sequence"/>
</dbReference>
<evidence type="ECO:0000313" key="2">
    <source>
        <dbReference type="Proteomes" id="UP001234178"/>
    </source>
</evidence>
<comment type="caution">
    <text evidence="1">The sequence shown here is derived from an EMBL/GenBank/DDBJ whole genome shotgun (WGS) entry which is preliminary data.</text>
</comment>
<accession>A0ABQ9Z8W1</accession>
<name>A0ABQ9Z8W1_9CRUS</name>
<organism evidence="1 2">
    <name type="scientific">Daphnia magna</name>
    <dbReference type="NCBI Taxonomy" id="35525"/>
    <lineage>
        <taxon>Eukaryota</taxon>
        <taxon>Metazoa</taxon>
        <taxon>Ecdysozoa</taxon>
        <taxon>Arthropoda</taxon>
        <taxon>Crustacea</taxon>
        <taxon>Branchiopoda</taxon>
        <taxon>Diplostraca</taxon>
        <taxon>Cladocera</taxon>
        <taxon>Anomopoda</taxon>
        <taxon>Daphniidae</taxon>
        <taxon>Daphnia</taxon>
    </lineage>
</organism>
<sequence>MSVTYCFRQTHESMPQTHYYRLLTVDALDDLTLTLTASCFMVMEYDGLLSVRIRSYATQPRASQFNVVYDPGSDNGH</sequence>
<dbReference type="EMBL" id="JAOYFB010000003">
    <property type="protein sequence ID" value="KAK4009321.1"/>
    <property type="molecule type" value="Genomic_DNA"/>
</dbReference>
<proteinExistence type="predicted"/>
<gene>
    <name evidence="1" type="ORF">OUZ56_018438</name>
</gene>
<reference evidence="1 2" key="1">
    <citation type="journal article" date="2023" name="Nucleic Acids Res.">
        <title>The hologenome of Daphnia magna reveals possible DNA methylation and microbiome-mediated evolution of the host genome.</title>
        <authorList>
            <person name="Chaturvedi A."/>
            <person name="Li X."/>
            <person name="Dhandapani V."/>
            <person name="Marshall H."/>
            <person name="Kissane S."/>
            <person name="Cuenca-Cambronero M."/>
            <person name="Asole G."/>
            <person name="Calvet F."/>
            <person name="Ruiz-Romero M."/>
            <person name="Marangio P."/>
            <person name="Guigo R."/>
            <person name="Rago D."/>
            <person name="Mirbahai L."/>
            <person name="Eastwood N."/>
            <person name="Colbourne J.K."/>
            <person name="Zhou J."/>
            <person name="Mallon E."/>
            <person name="Orsini L."/>
        </authorList>
    </citation>
    <scope>NUCLEOTIDE SEQUENCE [LARGE SCALE GENOMIC DNA]</scope>
    <source>
        <strain evidence="1">LRV0_1</strain>
    </source>
</reference>
<keyword evidence="2" id="KW-1185">Reference proteome</keyword>